<dbReference type="AlphaFoldDB" id="A0A1I0NCH6"/>
<feature type="transmembrane region" description="Helical" evidence="2">
    <location>
        <begin position="405"/>
        <end position="427"/>
    </location>
</feature>
<dbReference type="EMBL" id="FOIS01000002">
    <property type="protein sequence ID" value="SEV98851.1"/>
    <property type="molecule type" value="Genomic_DNA"/>
</dbReference>
<dbReference type="PANTHER" id="PTHR35340">
    <property type="entry name" value="PQQ ENZYME REPEAT PROTEIN-RELATED"/>
    <property type="match status" value="1"/>
</dbReference>
<dbReference type="GO" id="GO:0016740">
    <property type="term" value="F:transferase activity"/>
    <property type="evidence" value="ECO:0007669"/>
    <property type="project" value="UniProtKB-KW"/>
</dbReference>
<gene>
    <name evidence="3" type="ORF">SAMN05216285_1570</name>
</gene>
<dbReference type="InterPro" id="IPR011042">
    <property type="entry name" value="6-blade_b-propeller_TolB-like"/>
</dbReference>
<organism evidence="3 4">
    <name type="scientific">Natrinema salifodinae</name>
    <dbReference type="NCBI Taxonomy" id="1202768"/>
    <lineage>
        <taxon>Archaea</taxon>
        <taxon>Methanobacteriati</taxon>
        <taxon>Methanobacteriota</taxon>
        <taxon>Stenosarchaea group</taxon>
        <taxon>Halobacteria</taxon>
        <taxon>Halobacteriales</taxon>
        <taxon>Natrialbaceae</taxon>
        <taxon>Natrinema</taxon>
    </lineage>
</organism>
<dbReference type="Gene3D" id="2.120.10.30">
    <property type="entry name" value="TolB, C-terminal domain"/>
    <property type="match status" value="1"/>
</dbReference>
<dbReference type="Pfam" id="PF14269">
    <property type="entry name" value="Arylsulfotran_2"/>
    <property type="match status" value="1"/>
</dbReference>
<dbReference type="eggNOG" id="arCOG06169">
    <property type="taxonomic scope" value="Archaea"/>
</dbReference>
<dbReference type="OrthoDB" id="306371at2157"/>
<dbReference type="PANTHER" id="PTHR35340:SF5">
    <property type="entry name" value="ASST-DOMAIN-CONTAINING PROTEIN"/>
    <property type="match status" value="1"/>
</dbReference>
<evidence type="ECO:0000313" key="4">
    <source>
        <dbReference type="Proteomes" id="UP000183275"/>
    </source>
</evidence>
<feature type="region of interest" description="Disordered" evidence="1">
    <location>
        <begin position="186"/>
        <end position="205"/>
    </location>
</feature>
<protein>
    <submittedName>
        <fullName evidence="3">Arylsulfotransferase (ASST)</fullName>
    </submittedName>
</protein>
<dbReference type="Proteomes" id="UP000183275">
    <property type="component" value="Unassembled WGS sequence"/>
</dbReference>
<dbReference type="InterPro" id="IPR039535">
    <property type="entry name" value="ASST-like"/>
</dbReference>
<evidence type="ECO:0000256" key="2">
    <source>
        <dbReference type="SAM" id="Phobius"/>
    </source>
</evidence>
<keyword evidence="4" id="KW-1185">Reference proteome</keyword>
<dbReference type="InterPro" id="IPR053143">
    <property type="entry name" value="Arylsulfate_ST"/>
</dbReference>
<keyword evidence="2" id="KW-1133">Transmembrane helix</keyword>
<dbReference type="STRING" id="1202768.SAMN05216285_1570"/>
<evidence type="ECO:0000256" key="1">
    <source>
        <dbReference type="SAM" id="MobiDB-lite"/>
    </source>
</evidence>
<keyword evidence="2" id="KW-0472">Membrane</keyword>
<dbReference type="SUPFAM" id="SSF101898">
    <property type="entry name" value="NHL repeat"/>
    <property type="match status" value="1"/>
</dbReference>
<evidence type="ECO:0000313" key="3">
    <source>
        <dbReference type="EMBL" id="SEV98851.1"/>
    </source>
</evidence>
<dbReference type="RefSeq" id="WP_049988583.1">
    <property type="nucleotide sequence ID" value="NZ_FOIS01000002.1"/>
</dbReference>
<keyword evidence="3" id="KW-0808">Transferase</keyword>
<proteinExistence type="predicted"/>
<sequence>MNQRTRVTIVGVVITLLVGSLVVQAAVIDRSVEVVNGDGSHPGNTLVGVHSYNDDGRVVELTPDGEVAWEWSVPNSRVFGVEQLDEETVLAAVAVRTPAEDCPEEHLEYEETDHQCVHNRVVEIDKNSTEVVWEYDWYDEFIANHEVHDVERLENGETAIADMGNDRAFTIDRDGETTWEWHAEDHLTPGTPFHEEYGGPEKEGEHDDWTHMNDIDRLENGNFQISIRNFDVIIEVDPETDEIVDTVGEPGNDSMMDHQHNPHRIEAEGTMVVADSENSRIIELDLETEAHIWRYTGPSNDHLQWPRDADRLPNGNTLITDSRNNRVLEIDPDGEIVWQFDDLAGEVIPLPYEADRIGADEQSDVPAGDELTEIDSEPGPVESTVRKWEAMAQYVFPTWMHLPQILHVVGITIGLLWLSAEGFVFAWRRRFRGRFVT</sequence>
<reference evidence="4" key="1">
    <citation type="submission" date="2016-10" db="EMBL/GenBank/DDBJ databases">
        <authorList>
            <person name="Varghese N."/>
        </authorList>
    </citation>
    <scope>NUCLEOTIDE SEQUENCE [LARGE SCALE GENOMIC DNA]</scope>
    <source>
        <strain evidence="4">CGMCC 1.12284</strain>
    </source>
</reference>
<accession>A0A1I0NCH6</accession>
<name>A0A1I0NCH6_9EURY</name>
<keyword evidence="2" id="KW-0812">Transmembrane</keyword>